<proteinExistence type="predicted"/>
<evidence type="ECO:0000313" key="1">
    <source>
        <dbReference type="EMBL" id="KAK3701559.1"/>
    </source>
</evidence>
<keyword evidence="2" id="KW-1185">Reference proteome</keyword>
<organism evidence="1 2">
    <name type="scientific">Vermiconidia calcicola</name>
    <dbReference type="NCBI Taxonomy" id="1690605"/>
    <lineage>
        <taxon>Eukaryota</taxon>
        <taxon>Fungi</taxon>
        <taxon>Dikarya</taxon>
        <taxon>Ascomycota</taxon>
        <taxon>Pezizomycotina</taxon>
        <taxon>Dothideomycetes</taxon>
        <taxon>Dothideomycetidae</taxon>
        <taxon>Mycosphaerellales</taxon>
        <taxon>Extremaceae</taxon>
        <taxon>Vermiconidia</taxon>
    </lineage>
</organism>
<sequence length="128" mass="14095">MFCLRNWITILVFLILLFVLGFSLFDFHADWFEPRWQPSTMRFTETASSLLSGNATITEVLGETAGFAISALNGTGGSLASAALEGVKRRAVGENPGVAANGNGFEWLRSLLEKRQFRIPCVDVIVRL</sequence>
<accession>A0ACC3MQQ2</accession>
<protein>
    <submittedName>
        <fullName evidence="1">Uncharacterized protein</fullName>
    </submittedName>
</protein>
<reference evidence="1" key="1">
    <citation type="submission" date="2023-07" db="EMBL/GenBank/DDBJ databases">
        <title>Black Yeasts Isolated from many extreme environments.</title>
        <authorList>
            <person name="Coleine C."/>
            <person name="Stajich J.E."/>
            <person name="Selbmann L."/>
        </authorList>
    </citation>
    <scope>NUCLEOTIDE SEQUENCE</scope>
    <source>
        <strain evidence="1">CCFEE 5714</strain>
    </source>
</reference>
<comment type="caution">
    <text evidence="1">The sequence shown here is derived from an EMBL/GenBank/DDBJ whole genome shotgun (WGS) entry which is preliminary data.</text>
</comment>
<gene>
    <name evidence="1" type="ORF">LTR37_015413</name>
</gene>
<dbReference type="EMBL" id="JAUTXU010000172">
    <property type="protein sequence ID" value="KAK3701559.1"/>
    <property type="molecule type" value="Genomic_DNA"/>
</dbReference>
<dbReference type="Proteomes" id="UP001281147">
    <property type="component" value="Unassembled WGS sequence"/>
</dbReference>
<evidence type="ECO:0000313" key="2">
    <source>
        <dbReference type="Proteomes" id="UP001281147"/>
    </source>
</evidence>
<name>A0ACC3MQQ2_9PEZI</name>